<comment type="caution">
    <text evidence="2">The sequence shown here is derived from an EMBL/GenBank/DDBJ whole genome shotgun (WGS) entry which is preliminary data.</text>
</comment>
<dbReference type="RefSeq" id="WP_049933151.1">
    <property type="nucleotide sequence ID" value="NZ_ATXS01000026.1"/>
</dbReference>
<evidence type="ECO:0000259" key="1">
    <source>
        <dbReference type="Pfam" id="PF00483"/>
    </source>
</evidence>
<dbReference type="Pfam" id="PF00483">
    <property type="entry name" value="NTP_transferase"/>
    <property type="match status" value="1"/>
</dbReference>
<dbReference type="PANTHER" id="PTHR42883:SF2">
    <property type="entry name" value="THYMIDYLYLTRANSFERASE"/>
    <property type="match status" value="1"/>
</dbReference>
<dbReference type="AlphaFoldDB" id="A0A1X4G690"/>
<dbReference type="EMBL" id="NEDJ01000110">
    <property type="protein sequence ID" value="OSO90295.1"/>
    <property type="molecule type" value="Genomic_DNA"/>
</dbReference>
<name>A0A1X4G690_HALEZ</name>
<dbReference type="Proteomes" id="UP000193587">
    <property type="component" value="Unassembled WGS sequence"/>
</dbReference>
<feature type="domain" description="Nucleotidyl transferase" evidence="1">
    <location>
        <begin position="3"/>
        <end position="241"/>
    </location>
</feature>
<keyword evidence="2" id="KW-0808">Transferase</keyword>
<dbReference type="PANTHER" id="PTHR42883">
    <property type="entry name" value="GLUCOSE-1-PHOSPHATE THYMIDYLTRANSFERASE"/>
    <property type="match status" value="1"/>
</dbReference>
<dbReference type="InterPro" id="IPR005835">
    <property type="entry name" value="NTP_transferase_dom"/>
</dbReference>
<dbReference type="GO" id="GO:0016740">
    <property type="term" value="F:transferase activity"/>
    <property type="evidence" value="ECO:0007669"/>
    <property type="project" value="UniProtKB-KW"/>
</dbReference>
<reference evidence="2 3" key="1">
    <citation type="submission" date="2017-04" db="EMBL/GenBank/DDBJ databases">
        <title>MLSA of the genus Halorubrum.</title>
        <authorList>
            <person name="De La Haba R."/>
            <person name="Sanchez-Porro C."/>
            <person name="Infante-Dominguez C."/>
            <person name="Ventosa A."/>
        </authorList>
    </citation>
    <scope>NUCLEOTIDE SEQUENCE [LARGE SCALE GENOMIC DNA]</scope>
    <source>
        <strain evidence="2 3">DSM 17463</strain>
    </source>
</reference>
<accession>A0A1X4G690</accession>
<evidence type="ECO:0000313" key="2">
    <source>
        <dbReference type="EMBL" id="OSO90295.1"/>
    </source>
</evidence>
<evidence type="ECO:0000313" key="3">
    <source>
        <dbReference type="Proteomes" id="UP000193587"/>
    </source>
</evidence>
<protein>
    <submittedName>
        <fullName evidence="2">Glucose-1-phosphate thymidylyltransferase</fullName>
    </submittedName>
</protein>
<dbReference type="SUPFAM" id="SSF53448">
    <property type="entry name" value="Nucleotide-diphospho-sugar transferases"/>
    <property type="match status" value="1"/>
</dbReference>
<dbReference type="InterPro" id="IPR029044">
    <property type="entry name" value="Nucleotide-diphossugar_trans"/>
</dbReference>
<proteinExistence type="predicted"/>
<organism evidence="2 3">
    <name type="scientific">Halorubrum ezzemoulense DSM 17463</name>
    <dbReference type="NCBI Taxonomy" id="1121945"/>
    <lineage>
        <taxon>Archaea</taxon>
        <taxon>Methanobacteriati</taxon>
        <taxon>Methanobacteriota</taxon>
        <taxon>Stenosarchaea group</taxon>
        <taxon>Halobacteria</taxon>
        <taxon>Halobacteriales</taxon>
        <taxon>Haloferacaceae</taxon>
        <taxon>Halorubrum</taxon>
    </lineage>
</organism>
<dbReference type="STRING" id="1121945.GCA_000421805_03092"/>
<dbReference type="CDD" id="cd04181">
    <property type="entry name" value="NTP_transferase"/>
    <property type="match status" value="1"/>
</dbReference>
<gene>
    <name evidence="2" type="ORF">B9H04_17060</name>
</gene>
<sequence>MDAIVLAGGYATRLWPITLDRPKMFLPLGEETIIDPIFESLEADERVDDVYISTNERFADEFETYLTESGYEKPTLSIEETTDEDEKFGVISALAQLVERENLSDDTIIVAGDNYLSFGVNDFIDSFRDHDAPMIAAYDVGSREKATSYGVIDVDDDQVVGFTEKPDNPSSSLVSIACYGFPAESIDLLETYLEEGNNPDEPGWFIQWLHERTATYAFTFDGAWFDIGTADSYLDAIEFMLDGEPYVADSATTENVTLDAGVQILEDATVQNADLSRTVVFPKASVTDCTLSETLVDRHASVSGVSLTESTVGAYSTLEGAD</sequence>
<dbReference type="Gene3D" id="3.90.550.10">
    <property type="entry name" value="Spore Coat Polysaccharide Biosynthesis Protein SpsA, Chain A"/>
    <property type="match status" value="1"/>
</dbReference>